<reference evidence="1 2" key="1">
    <citation type="submission" date="2016-10" db="EMBL/GenBank/DDBJ databases">
        <title>Complete Genome Sequence of Flavobacterium sp. PK15.</title>
        <authorList>
            <person name="Ekwe A."/>
            <person name="Kim S.B."/>
        </authorList>
    </citation>
    <scope>NUCLEOTIDE SEQUENCE [LARGE SCALE GENOMIC DNA]</scope>
    <source>
        <strain evidence="1 2">PK15</strain>
    </source>
</reference>
<accession>A0A1D9P9A1</accession>
<dbReference type="EMBL" id="CP017774">
    <property type="protein sequence ID" value="AOZ99136.1"/>
    <property type="molecule type" value="Genomic_DNA"/>
</dbReference>
<sequence length="305" mass="34585">MQYNYRVFNLCCTSTIPLPSFIVNDVEDTIPDFEVVLGNVEPNFKKEPTVTKPFTQFNENEFFYQVPDIAKYFVTDGNKVVIEPLCEDWDSILLFFYSNSIAAILFQKNLIPFHVSGVLDNKGGLWLFAAPSRTGKSTTALKLKEKGYALFTDDTALITIVNNECVAIASYPVLRAWENTMNNQQVYALSEGKQLRAEINKFGIAFHDDFVSSSQKVKGIIFLEMQGDSIQIERMKSAKGMQHLGNNIYRNKWVHGMNKQLLQFKTVSAISQKVPFWVATRPKDKPSFDSFADAIIEQIIEADGK</sequence>
<proteinExistence type="predicted"/>
<dbReference type="Gene3D" id="3.40.50.300">
    <property type="entry name" value="P-loop containing nucleotide triphosphate hydrolases"/>
    <property type="match status" value="1"/>
</dbReference>
<evidence type="ECO:0000313" key="2">
    <source>
        <dbReference type="Proteomes" id="UP000178198"/>
    </source>
</evidence>
<dbReference type="RefSeq" id="WP_071184379.1">
    <property type="nucleotide sequence ID" value="NZ_CP017774.1"/>
</dbReference>
<evidence type="ECO:0008006" key="3">
    <source>
        <dbReference type="Google" id="ProtNLM"/>
    </source>
</evidence>
<name>A0A1D9P9A1_9FLAO</name>
<dbReference type="AlphaFoldDB" id="A0A1D9P9A1"/>
<dbReference type="KEGG" id="fcm:BIW12_06615"/>
<evidence type="ECO:0000313" key="1">
    <source>
        <dbReference type="EMBL" id="AOZ99136.1"/>
    </source>
</evidence>
<dbReference type="STRING" id="1306519.BIW12_06615"/>
<keyword evidence="2" id="KW-1185">Reference proteome</keyword>
<dbReference type="SUPFAM" id="SSF53795">
    <property type="entry name" value="PEP carboxykinase-like"/>
    <property type="match status" value="1"/>
</dbReference>
<gene>
    <name evidence="1" type="ORF">BIW12_06615</name>
</gene>
<dbReference type="InterPro" id="IPR027417">
    <property type="entry name" value="P-loop_NTPase"/>
</dbReference>
<protein>
    <recommendedName>
        <fullName evidence="3">Serine kinase</fullName>
    </recommendedName>
</protein>
<organism evidence="1 2">
    <name type="scientific">Flavobacterium commune</name>
    <dbReference type="NCBI Taxonomy" id="1306519"/>
    <lineage>
        <taxon>Bacteria</taxon>
        <taxon>Pseudomonadati</taxon>
        <taxon>Bacteroidota</taxon>
        <taxon>Flavobacteriia</taxon>
        <taxon>Flavobacteriales</taxon>
        <taxon>Flavobacteriaceae</taxon>
        <taxon>Flavobacterium</taxon>
    </lineage>
</organism>
<dbReference type="OrthoDB" id="5430844at2"/>
<dbReference type="Proteomes" id="UP000178198">
    <property type="component" value="Chromosome"/>
</dbReference>